<proteinExistence type="inferred from homology"/>
<keyword evidence="10" id="KW-1185">Reference proteome</keyword>
<dbReference type="InterPro" id="IPR046357">
    <property type="entry name" value="PPIase_dom_sf"/>
</dbReference>
<keyword evidence="7" id="KW-0732">Signal</keyword>
<comment type="similarity">
    <text evidence="2 6">Belongs to the FKBP-type PPIase family.</text>
</comment>
<sequence>MKHNQSNLLIFILLALGLGACNKTLDFTDEEQLEKNEKSIQDYLTTNNLSATKDSSGMYYVKRVSNPQGVKAKVGDQVAIYSKIYTLDGTVIDSTETAAKKPLRFTFGTNYHLFGVERGISLMQEGEKMTLLLPFYLAFGNVGYDNLPAYSPVRVELELAQVRTEAQQIADYISTKGYTISETTPRGVRIIRQKTVAGDTLGKGKTVSVNYTGKLLSDKEFDKGSFSITTGNGGFIVGFEEGISHLRRGEKAVLIFPSAIGYGKSGSQSGTIPPYTPLVFEIEVLE</sequence>
<evidence type="ECO:0000313" key="9">
    <source>
        <dbReference type="EMBL" id="GHB55775.1"/>
    </source>
</evidence>
<dbReference type="EMBL" id="BMXF01000001">
    <property type="protein sequence ID" value="GHB55775.1"/>
    <property type="molecule type" value="Genomic_DNA"/>
</dbReference>
<evidence type="ECO:0000256" key="1">
    <source>
        <dbReference type="ARBA" id="ARBA00000971"/>
    </source>
</evidence>
<evidence type="ECO:0000256" key="3">
    <source>
        <dbReference type="ARBA" id="ARBA00023110"/>
    </source>
</evidence>
<dbReference type="PROSITE" id="PS51257">
    <property type="entry name" value="PROKAR_LIPOPROTEIN"/>
    <property type="match status" value="1"/>
</dbReference>
<feature type="chain" id="PRO_5035217353" description="Peptidyl-prolyl cis-trans isomerase" evidence="7">
    <location>
        <begin position="21"/>
        <end position="286"/>
    </location>
</feature>
<feature type="domain" description="PPIase FKBP-type" evidence="8">
    <location>
        <begin position="204"/>
        <end position="286"/>
    </location>
</feature>
<dbReference type="GO" id="GO:0003755">
    <property type="term" value="F:peptidyl-prolyl cis-trans isomerase activity"/>
    <property type="evidence" value="ECO:0007669"/>
    <property type="project" value="UniProtKB-UniRule"/>
</dbReference>
<comment type="caution">
    <text evidence="9">The sequence shown here is derived from an EMBL/GenBank/DDBJ whole genome shotgun (WGS) entry which is preliminary data.</text>
</comment>
<dbReference type="Pfam" id="PF00254">
    <property type="entry name" value="FKBP_C"/>
    <property type="match status" value="2"/>
</dbReference>
<protein>
    <recommendedName>
        <fullName evidence="6">Peptidyl-prolyl cis-trans isomerase</fullName>
        <ecNumber evidence="6">5.2.1.8</ecNumber>
    </recommendedName>
</protein>
<dbReference type="PANTHER" id="PTHR43811:SF19">
    <property type="entry name" value="39 KDA FK506-BINDING NUCLEAR PROTEIN"/>
    <property type="match status" value="1"/>
</dbReference>
<keyword evidence="4 5" id="KW-0413">Isomerase</keyword>
<feature type="domain" description="PPIase FKBP-type" evidence="8">
    <location>
        <begin position="75"/>
        <end position="163"/>
    </location>
</feature>
<dbReference type="AlphaFoldDB" id="A0A8J3D5G3"/>
<dbReference type="RefSeq" id="WP_189562886.1">
    <property type="nucleotide sequence ID" value="NZ_BMXF01000001.1"/>
</dbReference>
<comment type="catalytic activity">
    <reaction evidence="1 5 6">
        <text>[protein]-peptidylproline (omega=180) = [protein]-peptidylproline (omega=0)</text>
        <dbReference type="Rhea" id="RHEA:16237"/>
        <dbReference type="Rhea" id="RHEA-COMP:10747"/>
        <dbReference type="Rhea" id="RHEA-COMP:10748"/>
        <dbReference type="ChEBI" id="CHEBI:83833"/>
        <dbReference type="ChEBI" id="CHEBI:83834"/>
        <dbReference type="EC" id="5.2.1.8"/>
    </reaction>
</comment>
<dbReference type="InterPro" id="IPR001179">
    <property type="entry name" value="PPIase_FKBP_dom"/>
</dbReference>
<evidence type="ECO:0000256" key="4">
    <source>
        <dbReference type="ARBA" id="ARBA00023235"/>
    </source>
</evidence>
<accession>A0A8J3D5G3</accession>
<gene>
    <name evidence="9" type="ORF">GCM10007390_06260</name>
</gene>
<keyword evidence="3 5" id="KW-0697">Rotamase</keyword>
<feature type="signal peptide" evidence="7">
    <location>
        <begin position="1"/>
        <end position="20"/>
    </location>
</feature>
<evidence type="ECO:0000256" key="7">
    <source>
        <dbReference type="SAM" id="SignalP"/>
    </source>
</evidence>
<dbReference type="Proteomes" id="UP000598271">
    <property type="component" value="Unassembled WGS sequence"/>
</dbReference>
<evidence type="ECO:0000256" key="6">
    <source>
        <dbReference type="RuleBase" id="RU003915"/>
    </source>
</evidence>
<name>A0A8J3D5G3_9BACT</name>
<evidence type="ECO:0000256" key="2">
    <source>
        <dbReference type="ARBA" id="ARBA00006577"/>
    </source>
</evidence>
<dbReference type="PROSITE" id="PS50059">
    <property type="entry name" value="FKBP_PPIASE"/>
    <property type="match status" value="2"/>
</dbReference>
<organism evidence="9 10">
    <name type="scientific">Persicitalea jodogahamensis</name>
    <dbReference type="NCBI Taxonomy" id="402147"/>
    <lineage>
        <taxon>Bacteria</taxon>
        <taxon>Pseudomonadati</taxon>
        <taxon>Bacteroidota</taxon>
        <taxon>Cytophagia</taxon>
        <taxon>Cytophagales</taxon>
        <taxon>Spirosomataceae</taxon>
        <taxon>Persicitalea</taxon>
    </lineage>
</organism>
<dbReference type="PANTHER" id="PTHR43811">
    <property type="entry name" value="FKBP-TYPE PEPTIDYL-PROLYL CIS-TRANS ISOMERASE FKPA"/>
    <property type="match status" value="1"/>
</dbReference>
<evidence type="ECO:0000313" key="10">
    <source>
        <dbReference type="Proteomes" id="UP000598271"/>
    </source>
</evidence>
<dbReference type="EC" id="5.2.1.8" evidence="6"/>
<dbReference type="SUPFAM" id="SSF54534">
    <property type="entry name" value="FKBP-like"/>
    <property type="match status" value="2"/>
</dbReference>
<reference evidence="9 10" key="1">
    <citation type="journal article" date="2014" name="Int. J. Syst. Evol. Microbiol.">
        <title>Complete genome sequence of Corynebacterium casei LMG S-19264T (=DSM 44701T), isolated from a smear-ripened cheese.</title>
        <authorList>
            <consortium name="US DOE Joint Genome Institute (JGI-PGF)"/>
            <person name="Walter F."/>
            <person name="Albersmeier A."/>
            <person name="Kalinowski J."/>
            <person name="Ruckert C."/>
        </authorList>
    </citation>
    <scope>NUCLEOTIDE SEQUENCE [LARGE SCALE GENOMIC DNA]</scope>
    <source>
        <strain evidence="9 10">KCTC 12866</strain>
    </source>
</reference>
<dbReference type="Gene3D" id="3.10.50.40">
    <property type="match status" value="2"/>
</dbReference>
<evidence type="ECO:0000256" key="5">
    <source>
        <dbReference type="PROSITE-ProRule" id="PRU00277"/>
    </source>
</evidence>
<evidence type="ECO:0000259" key="8">
    <source>
        <dbReference type="PROSITE" id="PS50059"/>
    </source>
</evidence>